<protein>
    <submittedName>
        <fullName evidence="10">Uncharacterized protein</fullName>
    </submittedName>
</protein>
<proteinExistence type="inferred from homology"/>
<dbReference type="Pfam" id="PF01321">
    <property type="entry name" value="Creatinase_N"/>
    <property type="match status" value="1"/>
</dbReference>
<feature type="domain" description="Peptidase M24 C-terminal" evidence="9">
    <location>
        <begin position="632"/>
        <end position="693"/>
    </location>
</feature>
<dbReference type="PANTHER" id="PTHR43763">
    <property type="entry name" value="XAA-PRO AMINOPEPTIDASE 1"/>
    <property type="match status" value="1"/>
</dbReference>
<evidence type="ECO:0000259" key="8">
    <source>
        <dbReference type="Pfam" id="PF01321"/>
    </source>
</evidence>
<comment type="caution">
    <text evidence="10">The sequence shown here is derived from an EMBL/GenBank/DDBJ whole genome shotgun (WGS) entry which is preliminary data.</text>
</comment>
<evidence type="ECO:0000259" key="7">
    <source>
        <dbReference type="Pfam" id="PF00557"/>
    </source>
</evidence>
<dbReference type="InterPro" id="IPR050422">
    <property type="entry name" value="X-Pro_aminopeptidase_P"/>
</dbReference>
<organism evidence="10 11">
    <name type="scientific">Ephemerocybe angulata</name>
    <dbReference type="NCBI Taxonomy" id="980116"/>
    <lineage>
        <taxon>Eukaryota</taxon>
        <taxon>Fungi</taxon>
        <taxon>Dikarya</taxon>
        <taxon>Basidiomycota</taxon>
        <taxon>Agaricomycotina</taxon>
        <taxon>Agaricomycetes</taxon>
        <taxon>Agaricomycetidae</taxon>
        <taxon>Agaricales</taxon>
        <taxon>Agaricineae</taxon>
        <taxon>Psathyrellaceae</taxon>
        <taxon>Ephemerocybe</taxon>
    </lineage>
</organism>
<dbReference type="InterPro" id="IPR032416">
    <property type="entry name" value="Peptidase_M24_C"/>
</dbReference>
<feature type="compositionally biased region" description="Polar residues" evidence="6">
    <location>
        <begin position="15"/>
        <end position="26"/>
    </location>
</feature>
<evidence type="ECO:0000313" key="10">
    <source>
        <dbReference type="EMBL" id="KAF5338074.1"/>
    </source>
</evidence>
<evidence type="ECO:0000256" key="1">
    <source>
        <dbReference type="ARBA" id="ARBA00001936"/>
    </source>
</evidence>
<feature type="domain" description="Peptidase M24" evidence="7">
    <location>
        <begin position="404"/>
        <end position="621"/>
    </location>
</feature>
<name>A0A8H5CAC2_9AGAR</name>
<comment type="similarity">
    <text evidence="2">Belongs to the peptidase M24B family.</text>
</comment>
<dbReference type="Gene3D" id="3.40.350.10">
    <property type="entry name" value="Creatinase/prolidase N-terminal domain"/>
    <property type="match status" value="2"/>
</dbReference>
<dbReference type="GO" id="GO:0046872">
    <property type="term" value="F:metal ion binding"/>
    <property type="evidence" value="ECO:0007669"/>
    <property type="project" value="UniProtKB-KW"/>
</dbReference>
<keyword evidence="5" id="KW-0464">Manganese</keyword>
<dbReference type="Proteomes" id="UP000541558">
    <property type="component" value="Unassembled WGS sequence"/>
</dbReference>
<evidence type="ECO:0000313" key="11">
    <source>
        <dbReference type="Proteomes" id="UP000541558"/>
    </source>
</evidence>
<dbReference type="CDD" id="cd01085">
    <property type="entry name" value="APP"/>
    <property type="match status" value="1"/>
</dbReference>
<dbReference type="SUPFAM" id="SSF55920">
    <property type="entry name" value="Creatinase/aminopeptidase"/>
    <property type="match status" value="1"/>
</dbReference>
<dbReference type="InterPro" id="IPR036005">
    <property type="entry name" value="Creatinase/aminopeptidase-like"/>
</dbReference>
<dbReference type="Pfam" id="PF00557">
    <property type="entry name" value="Peptidase_M24"/>
    <property type="match status" value="1"/>
</dbReference>
<dbReference type="Gene3D" id="3.90.230.10">
    <property type="entry name" value="Creatinase/methionine aminopeptidase superfamily"/>
    <property type="match status" value="1"/>
</dbReference>
<evidence type="ECO:0000259" key="9">
    <source>
        <dbReference type="Pfam" id="PF16188"/>
    </source>
</evidence>
<keyword evidence="4" id="KW-0378">Hydrolase</keyword>
<reference evidence="10 11" key="1">
    <citation type="journal article" date="2020" name="ISME J.">
        <title>Uncovering the hidden diversity of litter-decomposition mechanisms in mushroom-forming fungi.</title>
        <authorList>
            <person name="Floudas D."/>
            <person name="Bentzer J."/>
            <person name="Ahren D."/>
            <person name="Johansson T."/>
            <person name="Persson P."/>
            <person name="Tunlid A."/>
        </authorList>
    </citation>
    <scope>NUCLEOTIDE SEQUENCE [LARGE SCALE GENOMIC DNA]</scope>
    <source>
        <strain evidence="10 11">CBS 175.51</strain>
    </source>
</reference>
<dbReference type="Pfam" id="PF16189">
    <property type="entry name" value="Creatinase_N_2"/>
    <property type="match status" value="1"/>
</dbReference>
<dbReference type="PANTHER" id="PTHR43763:SF6">
    <property type="entry name" value="XAA-PRO AMINOPEPTIDASE 1"/>
    <property type="match status" value="1"/>
</dbReference>
<dbReference type="InterPro" id="IPR000994">
    <property type="entry name" value="Pept_M24"/>
</dbReference>
<accession>A0A8H5CAC2</accession>
<feature type="region of interest" description="Disordered" evidence="6">
    <location>
        <begin position="13"/>
        <end position="36"/>
    </location>
</feature>
<dbReference type="Pfam" id="PF16188">
    <property type="entry name" value="Peptidase_M24_C"/>
    <property type="match status" value="1"/>
</dbReference>
<dbReference type="InterPro" id="IPR000587">
    <property type="entry name" value="Creatinase_N"/>
</dbReference>
<evidence type="ECO:0000256" key="5">
    <source>
        <dbReference type="ARBA" id="ARBA00023211"/>
    </source>
</evidence>
<dbReference type="GO" id="GO:0005737">
    <property type="term" value="C:cytoplasm"/>
    <property type="evidence" value="ECO:0007669"/>
    <property type="project" value="UniProtKB-ARBA"/>
</dbReference>
<evidence type="ECO:0000256" key="3">
    <source>
        <dbReference type="ARBA" id="ARBA00022723"/>
    </source>
</evidence>
<dbReference type="OrthoDB" id="9995434at2759"/>
<evidence type="ECO:0000256" key="2">
    <source>
        <dbReference type="ARBA" id="ARBA00008766"/>
    </source>
</evidence>
<dbReference type="SUPFAM" id="SSF53092">
    <property type="entry name" value="Creatinase/prolidase N-terminal domain"/>
    <property type="match status" value="1"/>
</dbReference>
<dbReference type="FunFam" id="3.40.350.10:FF:000003">
    <property type="entry name" value="Xaa-pro aminopeptidase P"/>
    <property type="match status" value="1"/>
</dbReference>
<dbReference type="EMBL" id="JAACJK010000018">
    <property type="protein sequence ID" value="KAF5338074.1"/>
    <property type="molecule type" value="Genomic_DNA"/>
</dbReference>
<evidence type="ECO:0000256" key="4">
    <source>
        <dbReference type="ARBA" id="ARBA00022801"/>
    </source>
</evidence>
<dbReference type="FunFam" id="3.90.230.10:FF:000007">
    <property type="entry name" value="Xaa-Pro aminopeptidase P"/>
    <property type="match status" value="1"/>
</dbReference>
<comment type="cofactor">
    <cofactor evidence="1">
        <name>Mn(2+)</name>
        <dbReference type="ChEBI" id="CHEBI:29035"/>
    </cofactor>
</comment>
<sequence length="694" mass="77492">MWSVKRIPVRPGLSRLSNPRTISTRPGPSLILRSPVQTQPRPRILKTTCTRRLAFQRLLSTSIDSSTGSTFEDAMGAVGTGRVNTTERLAALRKLMEEAGVDVVVVPSEDSHYSEYLAHCDERRAFISGFNGSAGCAIVTLKDAYLFTDGRYFLQAGQQLDDNWELMKQGQPDVPTWQDFLHKNIAPKSRIGIDPTIIAAEDAKDIQKNLAPIDSVLVPLEKNLVDEVWGVDRPAKPHNPVFHLDEKYSGRSFQDKVSSLREEIKKENGKALVVSMLDEVAWLFNLRGSDIDFNPVFFAYAVVTPQRTVLFIEKSQLEESALQYLGSAVEIRPYGDIFDYLKSLAHELHLESTAEAPKVLVSSKVSLAIVEAITPKGSEVPFHKTVPSPVANLKTIKNETELEGFRQSHIRDGVALARYFAWLEEALNEGKEVNEYEGAEVLENYRKELDLFKGLSFTTISSTGPNGAIIHYSPDPKNCDIIKKDQIYLCDSGAQFLDGTTDVTRTWHFGTPKPEEIRAFTRVLQGHISIDTAIFPSGTSGFVIDAFARRALWQDGLDYRHGTGHGVGHFLNVHEGPQGIGIRIVLNNTPLKPGMTVSNEPGYYEDGKYGIRIENVVLVKEATTPNNFGDKGYLGFENVTMCPIHTKLVDATLLTPGEKQWLNNYHKEVWEKISPLLQNDTRALEWLKRETVAI</sequence>
<keyword evidence="11" id="KW-1185">Reference proteome</keyword>
<dbReference type="InterPro" id="IPR029149">
    <property type="entry name" value="Creatin/AminoP/Spt16_N"/>
</dbReference>
<keyword evidence="3" id="KW-0479">Metal-binding</keyword>
<gene>
    <name evidence="10" type="ORF">D9611_014202</name>
</gene>
<dbReference type="GO" id="GO:0070006">
    <property type="term" value="F:metalloaminopeptidase activity"/>
    <property type="evidence" value="ECO:0007669"/>
    <property type="project" value="InterPro"/>
</dbReference>
<evidence type="ECO:0000256" key="6">
    <source>
        <dbReference type="SAM" id="MobiDB-lite"/>
    </source>
</evidence>
<feature type="domain" description="Creatinase N-terminal" evidence="8">
    <location>
        <begin position="88"/>
        <end position="212"/>
    </location>
</feature>
<dbReference type="AlphaFoldDB" id="A0A8H5CAC2"/>
<dbReference type="InterPro" id="IPR033740">
    <property type="entry name" value="Pept_M24B"/>
</dbReference>